<evidence type="ECO:0000256" key="2">
    <source>
        <dbReference type="ARBA" id="ARBA00022723"/>
    </source>
</evidence>
<evidence type="ECO:0000256" key="3">
    <source>
        <dbReference type="ARBA" id="ARBA00022729"/>
    </source>
</evidence>
<dbReference type="InterPro" id="IPR032694">
    <property type="entry name" value="CopC/D"/>
</dbReference>
<evidence type="ECO:0000256" key="6">
    <source>
        <dbReference type="SAM" id="Phobius"/>
    </source>
</evidence>
<dbReference type="RefSeq" id="WP_309797908.1">
    <property type="nucleotide sequence ID" value="NZ_BAAAHY010000005.1"/>
</dbReference>
<evidence type="ECO:0000259" key="8">
    <source>
        <dbReference type="Pfam" id="PF04234"/>
    </source>
</evidence>
<evidence type="ECO:0000313" key="10">
    <source>
        <dbReference type="Proteomes" id="UP001185069"/>
    </source>
</evidence>
<keyword evidence="4" id="KW-0186">Copper</keyword>
<feature type="compositionally biased region" description="Low complexity" evidence="5">
    <location>
        <begin position="137"/>
        <end position="149"/>
    </location>
</feature>
<dbReference type="InterPro" id="IPR014755">
    <property type="entry name" value="Cu-Rt/internalin_Ig-like"/>
</dbReference>
<dbReference type="Pfam" id="PF04234">
    <property type="entry name" value="CopC"/>
    <property type="match status" value="1"/>
</dbReference>
<evidence type="ECO:0000256" key="7">
    <source>
        <dbReference type="SAM" id="SignalP"/>
    </source>
</evidence>
<feature type="compositionally biased region" description="Polar residues" evidence="5">
    <location>
        <begin position="150"/>
        <end position="160"/>
    </location>
</feature>
<dbReference type="InterPro" id="IPR014756">
    <property type="entry name" value="Ig_E-set"/>
</dbReference>
<evidence type="ECO:0000256" key="5">
    <source>
        <dbReference type="SAM" id="MobiDB-lite"/>
    </source>
</evidence>
<gene>
    <name evidence="9" type="ORF">JOE69_001764</name>
</gene>
<keyword evidence="6" id="KW-1133">Transmembrane helix</keyword>
<dbReference type="SUPFAM" id="SSF81296">
    <property type="entry name" value="E set domains"/>
    <property type="match status" value="1"/>
</dbReference>
<proteinExistence type="predicted"/>
<accession>A0ABU1JDL3</accession>
<dbReference type="Gene3D" id="2.60.40.1220">
    <property type="match status" value="1"/>
</dbReference>
<feature type="transmembrane region" description="Helical" evidence="6">
    <location>
        <begin position="171"/>
        <end position="193"/>
    </location>
</feature>
<dbReference type="PANTHER" id="PTHR34820">
    <property type="entry name" value="INNER MEMBRANE PROTEIN YEBZ"/>
    <property type="match status" value="1"/>
</dbReference>
<feature type="signal peptide" evidence="7">
    <location>
        <begin position="1"/>
        <end position="40"/>
    </location>
</feature>
<dbReference type="EMBL" id="JAVDQF010000001">
    <property type="protein sequence ID" value="MDR6269526.1"/>
    <property type="molecule type" value="Genomic_DNA"/>
</dbReference>
<keyword evidence="6" id="KW-0472">Membrane</keyword>
<sequence length="202" mass="20374">MIRQIARTASAFRLSRRFSGVLVLLGLLAALLLPAGAANAHDVVENTSPSAGATVASMPSEVTLTMDNVPAAIGSKVEVKDASGTDWVQDSVTVLDKVVTQKLRAGAPAGGYTVNWRLVSSDGHPIEGTFSFTAIGSGGASAAPDPGTSTAPNSPGTVNSANPAPAPAGGFPWLIVVIAVVALLIIAGLVVVVRRNLANDQG</sequence>
<keyword evidence="6" id="KW-0812">Transmembrane</keyword>
<comment type="subcellular location">
    <subcellularLocation>
        <location evidence="1">Cell envelope</location>
    </subcellularLocation>
</comment>
<protein>
    <submittedName>
        <fullName evidence="9">Methionine-rich copper-binding protein CopC</fullName>
    </submittedName>
</protein>
<keyword evidence="2" id="KW-0479">Metal-binding</keyword>
<feature type="domain" description="CopC" evidence="8">
    <location>
        <begin position="41"/>
        <end position="133"/>
    </location>
</feature>
<evidence type="ECO:0000313" key="9">
    <source>
        <dbReference type="EMBL" id="MDR6269526.1"/>
    </source>
</evidence>
<name>A0ABU1JDL3_9MICC</name>
<dbReference type="Proteomes" id="UP001185069">
    <property type="component" value="Unassembled WGS sequence"/>
</dbReference>
<keyword evidence="10" id="KW-1185">Reference proteome</keyword>
<evidence type="ECO:0000256" key="4">
    <source>
        <dbReference type="ARBA" id="ARBA00023008"/>
    </source>
</evidence>
<comment type="caution">
    <text evidence="9">The sequence shown here is derived from an EMBL/GenBank/DDBJ whole genome shotgun (WGS) entry which is preliminary data.</text>
</comment>
<reference evidence="9 10" key="1">
    <citation type="submission" date="2023-07" db="EMBL/GenBank/DDBJ databases">
        <title>Sequencing the genomes of 1000 actinobacteria strains.</title>
        <authorList>
            <person name="Klenk H.-P."/>
        </authorList>
    </citation>
    <scope>NUCLEOTIDE SEQUENCE [LARGE SCALE GENOMIC DNA]</scope>
    <source>
        <strain evidence="9 10">DSM 14555</strain>
    </source>
</reference>
<keyword evidence="3 7" id="KW-0732">Signal</keyword>
<dbReference type="PANTHER" id="PTHR34820:SF4">
    <property type="entry name" value="INNER MEMBRANE PROTEIN YEBZ"/>
    <property type="match status" value="1"/>
</dbReference>
<dbReference type="InterPro" id="IPR007348">
    <property type="entry name" value="CopC_dom"/>
</dbReference>
<evidence type="ECO:0000256" key="1">
    <source>
        <dbReference type="ARBA" id="ARBA00004196"/>
    </source>
</evidence>
<feature type="chain" id="PRO_5045999599" evidence="7">
    <location>
        <begin position="41"/>
        <end position="202"/>
    </location>
</feature>
<organism evidence="9 10">
    <name type="scientific">Arthrobacter russicus</name>
    <dbReference type="NCBI Taxonomy" id="172040"/>
    <lineage>
        <taxon>Bacteria</taxon>
        <taxon>Bacillati</taxon>
        <taxon>Actinomycetota</taxon>
        <taxon>Actinomycetes</taxon>
        <taxon>Micrococcales</taxon>
        <taxon>Micrococcaceae</taxon>
        <taxon>Arthrobacter</taxon>
    </lineage>
</organism>
<feature type="region of interest" description="Disordered" evidence="5">
    <location>
        <begin position="137"/>
        <end position="161"/>
    </location>
</feature>